<feature type="compositionally biased region" description="Polar residues" evidence="1">
    <location>
        <begin position="89"/>
        <end position="101"/>
    </location>
</feature>
<name>A0AAD9EBB6_9PEZI</name>
<keyword evidence="3" id="KW-1185">Reference proteome</keyword>
<evidence type="ECO:0000256" key="1">
    <source>
        <dbReference type="SAM" id="MobiDB-lite"/>
    </source>
</evidence>
<evidence type="ECO:0000313" key="2">
    <source>
        <dbReference type="EMBL" id="KAK1842325.1"/>
    </source>
</evidence>
<sequence>MAEKATVKSKASTSLREQTRRRDSKVKPGQVMSRPVVRLSCQSSARHSTAQPAPRRSLTLSLRHLATHRKDNLLLLASSPRPEPPGRVSTFQNPEPSSNYASTRLSSSRQLRRNTVQRLGFLPSIRSRRQSGQAASVCGQHSHWTVLMWLLWSGVGAEFLLHVQMQRPPLNGSSSRTRDGQGCKTHVPSPRRHFCSVTLCC</sequence>
<organism evidence="2 3">
    <name type="scientific">Colletotrichum chrysophilum</name>
    <dbReference type="NCBI Taxonomy" id="1836956"/>
    <lineage>
        <taxon>Eukaryota</taxon>
        <taxon>Fungi</taxon>
        <taxon>Dikarya</taxon>
        <taxon>Ascomycota</taxon>
        <taxon>Pezizomycotina</taxon>
        <taxon>Sordariomycetes</taxon>
        <taxon>Hypocreomycetidae</taxon>
        <taxon>Glomerellales</taxon>
        <taxon>Glomerellaceae</taxon>
        <taxon>Colletotrichum</taxon>
        <taxon>Colletotrichum gloeosporioides species complex</taxon>
    </lineage>
</organism>
<feature type="region of interest" description="Disordered" evidence="1">
    <location>
        <begin position="76"/>
        <end position="109"/>
    </location>
</feature>
<proteinExistence type="predicted"/>
<feature type="region of interest" description="Disordered" evidence="1">
    <location>
        <begin position="1"/>
        <end position="35"/>
    </location>
</feature>
<gene>
    <name evidence="2" type="ORF">CCHR01_15033</name>
</gene>
<dbReference type="EMBL" id="JAQOWY010000420">
    <property type="protein sequence ID" value="KAK1842325.1"/>
    <property type="molecule type" value="Genomic_DNA"/>
</dbReference>
<dbReference type="AlphaFoldDB" id="A0AAD9EBB6"/>
<protein>
    <submittedName>
        <fullName evidence="2">Uncharacterized protein</fullName>
    </submittedName>
</protein>
<accession>A0AAD9EBB6</accession>
<dbReference type="Proteomes" id="UP001243330">
    <property type="component" value="Unassembled WGS sequence"/>
</dbReference>
<comment type="caution">
    <text evidence="2">The sequence shown here is derived from an EMBL/GenBank/DDBJ whole genome shotgun (WGS) entry which is preliminary data.</text>
</comment>
<evidence type="ECO:0000313" key="3">
    <source>
        <dbReference type="Proteomes" id="UP001243330"/>
    </source>
</evidence>
<reference evidence="2" key="1">
    <citation type="submission" date="2023-01" db="EMBL/GenBank/DDBJ databases">
        <title>Colletotrichum chrysophilum M932 genome sequence.</title>
        <authorList>
            <person name="Baroncelli R."/>
        </authorList>
    </citation>
    <scope>NUCLEOTIDE SEQUENCE</scope>
    <source>
        <strain evidence="2">M932</strain>
    </source>
</reference>